<gene>
    <name evidence="1" type="ORF">HaLaN_15207</name>
</gene>
<protein>
    <submittedName>
        <fullName evidence="1">Uncharacterized protein</fullName>
    </submittedName>
</protein>
<dbReference type="Proteomes" id="UP000485058">
    <property type="component" value="Unassembled WGS sequence"/>
</dbReference>
<evidence type="ECO:0000313" key="1">
    <source>
        <dbReference type="EMBL" id="GFH18406.1"/>
    </source>
</evidence>
<organism evidence="1 2">
    <name type="scientific">Haematococcus lacustris</name>
    <name type="common">Green alga</name>
    <name type="synonym">Haematococcus pluvialis</name>
    <dbReference type="NCBI Taxonomy" id="44745"/>
    <lineage>
        <taxon>Eukaryota</taxon>
        <taxon>Viridiplantae</taxon>
        <taxon>Chlorophyta</taxon>
        <taxon>core chlorophytes</taxon>
        <taxon>Chlorophyceae</taxon>
        <taxon>CS clade</taxon>
        <taxon>Chlamydomonadales</taxon>
        <taxon>Haematococcaceae</taxon>
        <taxon>Haematococcus</taxon>
    </lineage>
</organism>
<sequence length="23" mass="2533">MFVAAFARDEQQQMLSSGAEMGK</sequence>
<reference evidence="1 2" key="1">
    <citation type="submission" date="2020-02" db="EMBL/GenBank/DDBJ databases">
        <title>Draft genome sequence of Haematococcus lacustris strain NIES-144.</title>
        <authorList>
            <person name="Morimoto D."/>
            <person name="Nakagawa S."/>
            <person name="Yoshida T."/>
            <person name="Sawayama S."/>
        </authorList>
    </citation>
    <scope>NUCLEOTIDE SEQUENCE [LARGE SCALE GENOMIC DNA]</scope>
    <source>
        <strain evidence="1 2">NIES-144</strain>
    </source>
</reference>
<dbReference type="EMBL" id="BLLF01001297">
    <property type="protein sequence ID" value="GFH18406.1"/>
    <property type="molecule type" value="Genomic_DNA"/>
</dbReference>
<proteinExistence type="predicted"/>
<comment type="caution">
    <text evidence="1">The sequence shown here is derived from an EMBL/GenBank/DDBJ whole genome shotgun (WGS) entry which is preliminary data.</text>
</comment>
<accession>A0A699ZH50</accession>
<keyword evidence="2" id="KW-1185">Reference proteome</keyword>
<feature type="non-terminal residue" evidence="1">
    <location>
        <position position="1"/>
    </location>
</feature>
<name>A0A699ZH50_HAELA</name>
<dbReference type="AlphaFoldDB" id="A0A699ZH50"/>
<evidence type="ECO:0000313" key="2">
    <source>
        <dbReference type="Proteomes" id="UP000485058"/>
    </source>
</evidence>